<evidence type="ECO:0000313" key="1">
    <source>
        <dbReference type="EMBL" id="UYM14288.1"/>
    </source>
</evidence>
<proteinExistence type="predicted"/>
<dbReference type="RefSeq" id="WP_262595694.1">
    <property type="nucleotide sequence ID" value="NZ_CP103300.1"/>
</dbReference>
<accession>A0ABY6GNJ9</accession>
<reference evidence="1" key="1">
    <citation type="submission" date="2022-10" db="EMBL/GenBank/DDBJ databases">
        <title>Completed Genome Sequence of two octocoral isolated bacterium, Endozoicomonas euniceicola EF212T and Endozoicomonas gorgoniicola PS125T.</title>
        <authorList>
            <person name="Chiou Y.-J."/>
            <person name="Chen Y.-H."/>
        </authorList>
    </citation>
    <scope>NUCLEOTIDE SEQUENCE</scope>
    <source>
        <strain evidence="1">EF212</strain>
    </source>
</reference>
<protein>
    <submittedName>
        <fullName evidence="1">Uncharacterized protein</fullName>
    </submittedName>
</protein>
<organism evidence="1 2">
    <name type="scientific">Endozoicomonas euniceicola</name>
    <dbReference type="NCBI Taxonomy" id="1234143"/>
    <lineage>
        <taxon>Bacteria</taxon>
        <taxon>Pseudomonadati</taxon>
        <taxon>Pseudomonadota</taxon>
        <taxon>Gammaproteobacteria</taxon>
        <taxon>Oceanospirillales</taxon>
        <taxon>Endozoicomonadaceae</taxon>
        <taxon>Endozoicomonas</taxon>
    </lineage>
</organism>
<name>A0ABY6GNJ9_9GAMM</name>
<keyword evidence="2" id="KW-1185">Reference proteome</keyword>
<gene>
    <name evidence="1" type="ORF">NX720_15425</name>
</gene>
<evidence type="ECO:0000313" key="2">
    <source>
        <dbReference type="Proteomes" id="UP001163255"/>
    </source>
</evidence>
<dbReference type="Proteomes" id="UP001163255">
    <property type="component" value="Chromosome"/>
</dbReference>
<dbReference type="EMBL" id="CP103300">
    <property type="protein sequence ID" value="UYM14288.1"/>
    <property type="molecule type" value="Genomic_DNA"/>
</dbReference>
<sequence length="67" mass="7703">MNNRQALQNIAEDLVRMEGISRSIKSGNQQKWVRNTTLINKPDHPLEVINSVILTNRIIARMMSTSR</sequence>